<dbReference type="Proteomes" id="UP000007060">
    <property type="component" value="Unassembled WGS sequence"/>
</dbReference>
<dbReference type="HOGENOM" id="CLU_3320280_0_0_1"/>
<name>A6ZKK4_YEAS7</name>
<proteinExistence type="predicted"/>
<organism evidence="1 2">
    <name type="scientific">Saccharomyces cerevisiae (strain YJM789)</name>
    <name type="common">Baker's yeast</name>
    <dbReference type="NCBI Taxonomy" id="307796"/>
    <lineage>
        <taxon>Eukaryota</taxon>
        <taxon>Fungi</taxon>
        <taxon>Dikarya</taxon>
        <taxon>Ascomycota</taxon>
        <taxon>Saccharomycotina</taxon>
        <taxon>Saccharomycetes</taxon>
        <taxon>Saccharomycetales</taxon>
        <taxon>Saccharomycetaceae</taxon>
        <taxon>Saccharomyces</taxon>
    </lineage>
</organism>
<evidence type="ECO:0000313" key="2">
    <source>
        <dbReference type="Proteomes" id="UP000007060"/>
    </source>
</evidence>
<dbReference type="AlphaFoldDB" id="A6ZKK4"/>
<sequence>MSRSIFFFSSLFLSPLNKIRNIGGKVENPWKSQIRDWEN</sequence>
<accession>A6ZKK4</accession>
<comment type="caution">
    <text evidence="1">The sequence shown here is derived from an EMBL/GenBank/DDBJ whole genome shotgun (WGS) entry which is preliminary data.</text>
</comment>
<dbReference type="EMBL" id="AAFW02000011">
    <property type="protein sequence ID" value="EDN64523.1"/>
    <property type="molecule type" value="Genomic_DNA"/>
</dbReference>
<protein>
    <submittedName>
        <fullName evidence="1">Conserved protein</fullName>
    </submittedName>
</protein>
<gene>
    <name evidence="1" type="ORF">SCY_0124</name>
</gene>
<evidence type="ECO:0000313" key="1">
    <source>
        <dbReference type="EMBL" id="EDN64523.1"/>
    </source>
</evidence>
<reference evidence="1 2" key="1">
    <citation type="journal article" date="2007" name="Proc. Natl. Acad. Sci. U.S.A.">
        <title>Genome sequencing and comparative analysis of Saccharomyces cerevisiae strain YJM789.</title>
        <authorList>
            <person name="Wei W."/>
            <person name="McCusker J.H."/>
            <person name="Hyman R.W."/>
            <person name="Jones T."/>
            <person name="Ning Y."/>
            <person name="Cao Z."/>
            <person name="Gu Z."/>
            <person name="Bruno D."/>
            <person name="Miranda M."/>
            <person name="Nguyen M."/>
            <person name="Wilhelmy J."/>
            <person name="Komp C."/>
            <person name="Tamse R."/>
            <person name="Wang X."/>
            <person name="Jia P."/>
            <person name="Luedi P."/>
            <person name="Oefner P.J."/>
            <person name="David L."/>
            <person name="Dietrich F.S."/>
            <person name="Li Y."/>
            <person name="Davis R.W."/>
            <person name="Steinmetz L.M."/>
        </authorList>
    </citation>
    <scope>NUCLEOTIDE SEQUENCE [LARGE SCALE GENOMIC DNA]</scope>
    <source>
        <strain evidence="1 2">YJM789</strain>
    </source>
</reference>